<dbReference type="Pfam" id="PF08313">
    <property type="entry name" value="SCA7"/>
    <property type="match status" value="1"/>
</dbReference>
<sequence>MVEADLLATEEPNMQAALDGIMQELIDEVSLGLCFEIHRACKVGTLFLADIDLESNHDFALIDRPGVDVLGQAPTKKNFECVCPSCQRHLAASRFAPHLEKCMGMGRNSSRIASRRIANNTKRDSDDSGGDDENDNDWSYGTENKKVKKLKREKRADSPRNRRAGRYRNGVSGNGHGPSNGPTSSQESIESAADTMPIPNYESMTIEDRKALLLNTCGVISEHTKKMCTRSVRCPQHSDEQRRQVRHLMLRQNRPVPDVEDIHIDIDTYDDAETQSLRESLQWEASSNSSPADSTSTNNSTSSHKRPQKSSKHSGGSKSKKQKVSSSKNSSSSSSKESASASLYDFPS</sequence>
<protein>
    <recommendedName>
        <fullName evidence="10">SAGA-associated factor 11 homolog</fullName>
    </recommendedName>
</protein>
<keyword evidence="6 10" id="KW-0805">Transcription regulation</keyword>
<evidence type="ECO:0000259" key="12">
    <source>
        <dbReference type="PROSITE" id="PS51505"/>
    </source>
</evidence>
<keyword evidence="9 10" id="KW-0539">Nucleus</keyword>
<keyword evidence="4 10" id="KW-0862">Zinc</keyword>
<feature type="compositionally biased region" description="Low complexity" evidence="11">
    <location>
        <begin position="324"/>
        <end position="342"/>
    </location>
</feature>
<evidence type="ECO:0000256" key="6">
    <source>
        <dbReference type="ARBA" id="ARBA00023015"/>
    </source>
</evidence>
<feature type="compositionally biased region" description="Basic residues" evidence="11">
    <location>
        <begin position="303"/>
        <end position="312"/>
    </location>
</feature>
<comment type="caution">
    <text evidence="13">The sequence shown here is derived from an EMBL/GenBank/DDBJ whole genome shotgun (WGS) entry which is preliminary data.</text>
</comment>
<evidence type="ECO:0000256" key="4">
    <source>
        <dbReference type="ARBA" id="ARBA00022833"/>
    </source>
</evidence>
<keyword evidence="8 10" id="KW-0804">Transcription</keyword>
<accession>A0ABD0L8L3</accession>
<gene>
    <name evidence="13" type="ORF">BaRGS_00013159</name>
</gene>
<evidence type="ECO:0000313" key="14">
    <source>
        <dbReference type="Proteomes" id="UP001519460"/>
    </source>
</evidence>
<dbReference type="GO" id="GO:0071819">
    <property type="term" value="C:DUBm complex"/>
    <property type="evidence" value="ECO:0007669"/>
    <property type="project" value="UniProtKB-UniRule"/>
</dbReference>
<feature type="compositionally biased region" description="Low complexity" evidence="11">
    <location>
        <begin position="286"/>
        <end position="302"/>
    </location>
</feature>
<feature type="region of interest" description="Disordered" evidence="11">
    <location>
        <begin position="113"/>
        <end position="191"/>
    </location>
</feature>
<evidence type="ECO:0000256" key="7">
    <source>
        <dbReference type="ARBA" id="ARBA00023159"/>
    </source>
</evidence>
<dbReference type="PANTHER" id="PTHR46367">
    <property type="entry name" value="ATAXIN-7-LIKE PROTEIN 3"/>
    <property type="match status" value="1"/>
</dbReference>
<dbReference type="HAMAP" id="MF_03047">
    <property type="entry name" value="Sgf11"/>
    <property type="match status" value="1"/>
</dbReference>
<evidence type="ECO:0000256" key="5">
    <source>
        <dbReference type="ARBA" id="ARBA00022853"/>
    </source>
</evidence>
<comment type="domain">
    <text evidence="10">The long N-terminal helix forms part of the 'assembly lobe' of the SAGA deubiquitination module.</text>
</comment>
<organism evidence="13 14">
    <name type="scientific">Batillaria attramentaria</name>
    <dbReference type="NCBI Taxonomy" id="370345"/>
    <lineage>
        <taxon>Eukaryota</taxon>
        <taxon>Metazoa</taxon>
        <taxon>Spiralia</taxon>
        <taxon>Lophotrochozoa</taxon>
        <taxon>Mollusca</taxon>
        <taxon>Gastropoda</taxon>
        <taxon>Caenogastropoda</taxon>
        <taxon>Sorbeoconcha</taxon>
        <taxon>Cerithioidea</taxon>
        <taxon>Batillariidae</taxon>
        <taxon>Batillaria</taxon>
    </lineage>
</organism>
<feature type="domain" description="SCA7" evidence="12">
    <location>
        <begin position="204"/>
        <end position="271"/>
    </location>
</feature>
<dbReference type="GO" id="GO:0000124">
    <property type="term" value="C:SAGA complex"/>
    <property type="evidence" value="ECO:0007669"/>
    <property type="project" value="UniProtKB-UniRule"/>
</dbReference>
<evidence type="ECO:0000256" key="2">
    <source>
        <dbReference type="ARBA" id="ARBA00022723"/>
    </source>
</evidence>
<dbReference type="Proteomes" id="UP001519460">
    <property type="component" value="Unassembled WGS sequence"/>
</dbReference>
<evidence type="ECO:0000313" key="13">
    <source>
        <dbReference type="EMBL" id="KAK7495712.1"/>
    </source>
</evidence>
<evidence type="ECO:0000256" key="3">
    <source>
        <dbReference type="ARBA" id="ARBA00022771"/>
    </source>
</evidence>
<feature type="compositionally biased region" description="Acidic residues" evidence="11">
    <location>
        <begin position="127"/>
        <end position="136"/>
    </location>
</feature>
<dbReference type="InterPro" id="IPR013246">
    <property type="entry name" value="SAGA_su_Sgf11"/>
</dbReference>
<dbReference type="InterPro" id="IPR051078">
    <property type="entry name" value="SGF11"/>
</dbReference>
<dbReference type="PANTHER" id="PTHR46367:SF1">
    <property type="entry name" value="ATAXIN-7-LIKE PROTEIN 3"/>
    <property type="match status" value="1"/>
</dbReference>
<keyword evidence="2 10" id="KW-0479">Metal-binding</keyword>
<comment type="subcellular location">
    <subcellularLocation>
        <location evidence="1 10">Nucleus</location>
    </subcellularLocation>
</comment>
<dbReference type="AlphaFoldDB" id="A0ABD0L8L3"/>
<reference evidence="13 14" key="1">
    <citation type="journal article" date="2023" name="Sci. Data">
        <title>Genome assembly of the Korean intertidal mud-creeper Batillaria attramentaria.</title>
        <authorList>
            <person name="Patra A.K."/>
            <person name="Ho P.T."/>
            <person name="Jun S."/>
            <person name="Lee S.J."/>
            <person name="Kim Y."/>
            <person name="Won Y.J."/>
        </authorList>
    </citation>
    <scope>NUCLEOTIDE SEQUENCE [LARGE SCALE GENOMIC DNA]</scope>
    <source>
        <strain evidence="13">Wonlab-2016</strain>
    </source>
</reference>
<dbReference type="Gene3D" id="6.10.140.1270">
    <property type="match status" value="1"/>
</dbReference>
<comment type="function">
    <text evidence="10">Component of the transcription regulatory histone acetylation (HAT) complex SAGA, a multiprotein complex that activates transcription by remodeling chromatin and mediating histone acetylation and deubiquitination. Within the SAGA complex, participates in a subcomplex that specifically deubiquitinates histone H2B. The SAGA complex is recruited to specific gene promoters by activators, where it is required for transcription.</text>
</comment>
<evidence type="ECO:0000256" key="1">
    <source>
        <dbReference type="ARBA" id="ARBA00004123"/>
    </source>
</evidence>
<dbReference type="GO" id="GO:0003713">
    <property type="term" value="F:transcription coactivator activity"/>
    <property type="evidence" value="ECO:0007669"/>
    <property type="project" value="UniProtKB-UniRule"/>
</dbReference>
<evidence type="ECO:0000256" key="9">
    <source>
        <dbReference type="ARBA" id="ARBA00023242"/>
    </source>
</evidence>
<dbReference type="EMBL" id="JACVVK020000073">
    <property type="protein sequence ID" value="KAK7495712.1"/>
    <property type="molecule type" value="Genomic_DNA"/>
</dbReference>
<feature type="compositionally biased region" description="Polar residues" evidence="11">
    <location>
        <begin position="180"/>
        <end position="189"/>
    </location>
</feature>
<name>A0ABD0L8L3_9CAEN</name>
<dbReference type="Pfam" id="PF08209">
    <property type="entry name" value="Sgf11"/>
    <property type="match status" value="1"/>
</dbReference>
<dbReference type="GO" id="GO:0008270">
    <property type="term" value="F:zinc ion binding"/>
    <property type="evidence" value="ECO:0007669"/>
    <property type="project" value="UniProtKB-UniRule"/>
</dbReference>
<keyword evidence="7 10" id="KW-0010">Activator</keyword>
<evidence type="ECO:0000256" key="8">
    <source>
        <dbReference type="ARBA" id="ARBA00023163"/>
    </source>
</evidence>
<dbReference type="InterPro" id="IPR013243">
    <property type="entry name" value="SCA7_dom"/>
</dbReference>
<evidence type="ECO:0000256" key="11">
    <source>
        <dbReference type="SAM" id="MobiDB-lite"/>
    </source>
</evidence>
<keyword evidence="5 10" id="KW-0156">Chromatin regulator</keyword>
<comment type="similarity">
    <text evidence="10">Belongs to the SGF11 family.</text>
</comment>
<comment type="subunit">
    <text evidence="10">Component of some SAGA transcription coactivator-HAT complexes. Within the SAGA complex, participates to a subcomplex of SAGA called the DUB module (deubiquitination module).</text>
</comment>
<dbReference type="FunFam" id="3.30.160.60:FF:000118">
    <property type="entry name" value="Ataxin-7-like protein 3"/>
    <property type="match status" value="1"/>
</dbReference>
<feature type="zinc finger region" description="SGF11-type" evidence="10">
    <location>
        <begin position="81"/>
        <end position="102"/>
    </location>
</feature>
<proteinExistence type="inferred from homology"/>
<evidence type="ECO:0000256" key="10">
    <source>
        <dbReference type="HAMAP-Rule" id="MF_03047"/>
    </source>
</evidence>
<dbReference type="Gene3D" id="3.30.160.60">
    <property type="entry name" value="Classic Zinc Finger"/>
    <property type="match status" value="1"/>
</dbReference>
<comment type="domain">
    <text evidence="10">The C-terminal SGF11-type zinc-finger domain forms part of the 'catalytic lobe' of the SAGA deubiquitination module.</text>
</comment>
<keyword evidence="14" id="KW-1185">Reference proteome</keyword>
<keyword evidence="3 10" id="KW-0863">Zinc-finger</keyword>
<dbReference type="PROSITE" id="PS51505">
    <property type="entry name" value="SCA7"/>
    <property type="match status" value="1"/>
</dbReference>
<feature type="region of interest" description="Disordered" evidence="11">
    <location>
        <begin position="278"/>
        <end position="348"/>
    </location>
</feature>
<dbReference type="GO" id="GO:0006325">
    <property type="term" value="P:chromatin organization"/>
    <property type="evidence" value="ECO:0007669"/>
    <property type="project" value="UniProtKB-KW"/>
</dbReference>